<dbReference type="STRING" id="1524254.PHACT_09450"/>
<feature type="domain" description="RmlD-like substrate binding" evidence="7">
    <location>
        <begin position="4"/>
        <end position="288"/>
    </location>
</feature>
<dbReference type="GO" id="GO:0008831">
    <property type="term" value="F:dTDP-4-dehydrorhamnose reductase activity"/>
    <property type="evidence" value="ECO:0007669"/>
    <property type="project" value="UniProtKB-EC"/>
</dbReference>
<evidence type="ECO:0000256" key="1">
    <source>
        <dbReference type="ARBA" id="ARBA00004781"/>
    </source>
</evidence>
<evidence type="ECO:0000256" key="2">
    <source>
        <dbReference type="ARBA" id="ARBA00010944"/>
    </source>
</evidence>
<name>A0A1E8CLN4_9GAMM</name>
<reference evidence="9" key="1">
    <citation type="submission" date="2016-07" db="EMBL/GenBank/DDBJ databases">
        <authorList>
            <person name="Florea S."/>
            <person name="Webb J.S."/>
            <person name="Jaromczyk J."/>
            <person name="Schardl C.L."/>
        </authorList>
    </citation>
    <scope>NUCLEOTIDE SEQUENCE [LARGE SCALE GENOMIC DNA]</scope>
    <source>
        <strain evidence="9">KCTC 42131</strain>
    </source>
</reference>
<dbReference type="EC" id="1.1.1.133" evidence="3 6"/>
<dbReference type="InterPro" id="IPR036291">
    <property type="entry name" value="NAD(P)-bd_dom_sf"/>
</dbReference>
<dbReference type="GO" id="GO:0009243">
    <property type="term" value="P:O antigen biosynthetic process"/>
    <property type="evidence" value="ECO:0007669"/>
    <property type="project" value="UniProtKB-UniPathway"/>
</dbReference>
<comment type="caution">
    <text evidence="8">The sequence shown here is derived from an EMBL/GenBank/DDBJ whole genome shotgun (WGS) entry which is preliminary data.</text>
</comment>
<dbReference type="Pfam" id="PF04321">
    <property type="entry name" value="RmlD_sub_bind"/>
    <property type="match status" value="1"/>
</dbReference>
<evidence type="ECO:0000259" key="7">
    <source>
        <dbReference type="Pfam" id="PF04321"/>
    </source>
</evidence>
<keyword evidence="9" id="KW-1185">Reference proteome</keyword>
<dbReference type="InterPro" id="IPR005913">
    <property type="entry name" value="dTDP_dehydrorham_reduct"/>
</dbReference>
<dbReference type="PANTHER" id="PTHR10491">
    <property type="entry name" value="DTDP-4-DEHYDRORHAMNOSE REDUCTASE"/>
    <property type="match status" value="1"/>
</dbReference>
<comment type="cofactor">
    <cofactor evidence="6">
        <name>Mg(2+)</name>
        <dbReference type="ChEBI" id="CHEBI:18420"/>
    </cofactor>
    <text evidence="6">Binds 1 Mg(2+) ion per monomer.</text>
</comment>
<protein>
    <recommendedName>
        <fullName evidence="4 6">dTDP-4-dehydrorhamnose reductase</fullName>
        <ecNumber evidence="3 6">1.1.1.133</ecNumber>
    </recommendedName>
</protein>
<comment type="similarity">
    <text evidence="2 6">Belongs to the dTDP-4-dehydrorhamnose reductase family.</text>
</comment>
<dbReference type="CDD" id="cd05254">
    <property type="entry name" value="dTDP_HR_like_SDR_e"/>
    <property type="match status" value="1"/>
</dbReference>
<dbReference type="OrthoDB" id="9803892at2"/>
<evidence type="ECO:0000256" key="3">
    <source>
        <dbReference type="ARBA" id="ARBA00012929"/>
    </source>
</evidence>
<comment type="catalytic activity">
    <reaction evidence="5 6">
        <text>dTDP-beta-L-rhamnose + NADP(+) = dTDP-4-dehydro-beta-L-rhamnose + NADPH + H(+)</text>
        <dbReference type="Rhea" id="RHEA:21796"/>
        <dbReference type="ChEBI" id="CHEBI:15378"/>
        <dbReference type="ChEBI" id="CHEBI:57510"/>
        <dbReference type="ChEBI" id="CHEBI:57783"/>
        <dbReference type="ChEBI" id="CHEBI:58349"/>
        <dbReference type="ChEBI" id="CHEBI:62830"/>
        <dbReference type="EC" id="1.1.1.133"/>
    </reaction>
</comment>
<dbReference type="GO" id="GO:0005829">
    <property type="term" value="C:cytosol"/>
    <property type="evidence" value="ECO:0007669"/>
    <property type="project" value="TreeGrafter"/>
</dbReference>
<evidence type="ECO:0000256" key="4">
    <source>
        <dbReference type="ARBA" id="ARBA00017099"/>
    </source>
</evidence>
<sequence length="290" mass="32203">MSQKIVLLGANGQLGQTLQQHFKSLDHELIALTRDTLDISDETALRNTLGELAPDVIINAAAYTAVDQAETDDLDARAANAAGPKNLARWAKEQDIWLLHVSTDFVFSGRNHRPYTPDDQTDPLSIYGRTKLEGELHVRYLARDNSLVLRTSWVYSQYGRNFLNTMLRLMTEKDSLNVVDDQIGTPSSTLGLARCIAAAVEKRPIGILHWTDAGVASWYDFAVAIQDEAISQGLLSRAIPINPIPTSAYPTPARRPSYSVLDKAQTIAALECHPQHWRRELGHVIAQLKK</sequence>
<dbReference type="RefSeq" id="WP_070117311.1">
    <property type="nucleotide sequence ID" value="NZ_CAXATG010000004.1"/>
</dbReference>
<dbReference type="EMBL" id="MASR01000001">
    <property type="protein sequence ID" value="OFE13338.1"/>
    <property type="molecule type" value="Genomic_DNA"/>
</dbReference>
<keyword evidence="6" id="KW-0560">Oxidoreductase</keyword>
<comment type="function">
    <text evidence="6">Catalyzes the reduction of dTDP-6-deoxy-L-lyxo-4-hexulose to yield dTDP-L-rhamnose.</text>
</comment>
<dbReference type="PANTHER" id="PTHR10491:SF4">
    <property type="entry name" value="METHIONINE ADENOSYLTRANSFERASE 2 SUBUNIT BETA"/>
    <property type="match status" value="1"/>
</dbReference>
<dbReference type="UniPathway" id="UPA00281"/>
<dbReference type="AlphaFoldDB" id="A0A1E8CLN4"/>
<evidence type="ECO:0000256" key="5">
    <source>
        <dbReference type="ARBA" id="ARBA00048200"/>
    </source>
</evidence>
<proteinExistence type="inferred from homology"/>
<evidence type="ECO:0000256" key="6">
    <source>
        <dbReference type="RuleBase" id="RU364082"/>
    </source>
</evidence>
<keyword evidence="6" id="KW-0521">NADP</keyword>
<dbReference type="Gene3D" id="3.90.25.10">
    <property type="entry name" value="UDP-galactose 4-epimerase, domain 1"/>
    <property type="match status" value="1"/>
</dbReference>
<dbReference type="UniPathway" id="UPA00124"/>
<comment type="pathway">
    <text evidence="1 6">Carbohydrate biosynthesis; dTDP-L-rhamnose biosynthesis.</text>
</comment>
<evidence type="ECO:0000313" key="8">
    <source>
        <dbReference type="EMBL" id="OFE13338.1"/>
    </source>
</evidence>
<dbReference type="NCBIfam" id="TIGR01214">
    <property type="entry name" value="rmlD"/>
    <property type="match status" value="1"/>
</dbReference>
<gene>
    <name evidence="8" type="ORF">PHACT_09450</name>
</gene>
<dbReference type="SUPFAM" id="SSF51735">
    <property type="entry name" value="NAD(P)-binding Rossmann-fold domains"/>
    <property type="match status" value="1"/>
</dbReference>
<dbReference type="Proteomes" id="UP000175669">
    <property type="component" value="Unassembled WGS sequence"/>
</dbReference>
<organism evidence="8 9">
    <name type="scientific">Pseudohongiella acticola</name>
    <dbReference type="NCBI Taxonomy" id="1524254"/>
    <lineage>
        <taxon>Bacteria</taxon>
        <taxon>Pseudomonadati</taxon>
        <taxon>Pseudomonadota</taxon>
        <taxon>Gammaproteobacteria</taxon>
        <taxon>Pseudomonadales</taxon>
        <taxon>Pseudohongiellaceae</taxon>
        <taxon>Pseudohongiella</taxon>
    </lineage>
</organism>
<dbReference type="InterPro" id="IPR029903">
    <property type="entry name" value="RmlD-like-bd"/>
</dbReference>
<dbReference type="Gene3D" id="3.40.50.720">
    <property type="entry name" value="NAD(P)-binding Rossmann-like Domain"/>
    <property type="match status" value="1"/>
</dbReference>
<dbReference type="GO" id="GO:0019305">
    <property type="term" value="P:dTDP-rhamnose biosynthetic process"/>
    <property type="evidence" value="ECO:0007669"/>
    <property type="project" value="UniProtKB-UniPathway"/>
</dbReference>
<evidence type="ECO:0000313" key="9">
    <source>
        <dbReference type="Proteomes" id="UP000175669"/>
    </source>
</evidence>
<accession>A0A1E8CLN4</accession>